<dbReference type="EMBL" id="NHYD01003391">
    <property type="protein sequence ID" value="PPQ79136.1"/>
    <property type="molecule type" value="Genomic_DNA"/>
</dbReference>
<dbReference type="STRING" id="93625.A0A409WKU6"/>
<comment type="caution">
    <text evidence="9">The sequence shown here is derived from an EMBL/GenBank/DDBJ whole genome shotgun (WGS) entry which is preliminary data.</text>
</comment>
<dbReference type="SUPFAM" id="SSF51556">
    <property type="entry name" value="Metallo-dependent hydrolases"/>
    <property type="match status" value="1"/>
</dbReference>
<keyword evidence="10" id="KW-1185">Reference proteome</keyword>
<dbReference type="Gene3D" id="3.20.20.140">
    <property type="entry name" value="Metal-dependent hydrolases"/>
    <property type="match status" value="1"/>
</dbReference>
<dbReference type="GO" id="GO:0009117">
    <property type="term" value="P:nucleotide metabolic process"/>
    <property type="evidence" value="ECO:0007669"/>
    <property type="project" value="UniProtKB-KW"/>
</dbReference>
<dbReference type="GO" id="GO:0004000">
    <property type="term" value="F:adenosine deaminase activity"/>
    <property type="evidence" value="ECO:0007669"/>
    <property type="project" value="TreeGrafter"/>
</dbReference>
<comment type="cofactor">
    <cofactor evidence="1">
        <name>Zn(2+)</name>
        <dbReference type="ChEBI" id="CHEBI:29105"/>
    </cofactor>
</comment>
<comment type="similarity">
    <text evidence="2">Belongs to the metallo-dependent hydrolases superfamily. Adenosine and AMP deaminases family.</text>
</comment>
<dbReference type="PANTHER" id="PTHR11409">
    <property type="entry name" value="ADENOSINE DEAMINASE"/>
    <property type="match status" value="1"/>
</dbReference>
<dbReference type="InterPro" id="IPR001365">
    <property type="entry name" value="A_deaminase_dom"/>
</dbReference>
<evidence type="ECO:0000313" key="10">
    <source>
        <dbReference type="Proteomes" id="UP000283269"/>
    </source>
</evidence>
<dbReference type="GO" id="GO:0006154">
    <property type="term" value="P:adenosine catabolic process"/>
    <property type="evidence" value="ECO:0007669"/>
    <property type="project" value="TreeGrafter"/>
</dbReference>
<gene>
    <name evidence="9" type="ORF">CVT25_002869</name>
</gene>
<dbReference type="InParanoid" id="A0A409WKU6"/>
<sequence>MSALGGPAAIALGTLTPEQILFLQSVPKAELHAHLNGSIPIPTLQELASENLAARASSSQSESTANDISDESITQGIEKLMTLQGPVLDKIDDFFHLFPAIYALTSTPNALGRATRAVLSFFLDGALPQCNYLELRSTPRATKWMDRERYLLSVLHEMDRYEVDKVGLIVSLDRRMGMEVVEECLKIACKLREEGRRVVGIDLCGDPTAGDMEMFAPYFAEAKRVGLGLTLHIAETLQNSAEETLKLLSYNPDRLGHATFLNEEAISVVLEKKMCIEICLSSNLLCKTVSTLESHHILQYLKAGHPISICTDDILPFRTSLLAEYALLLAQPPYGLGLSEEQVLKIGEMSLHARFMSSPEVA</sequence>
<name>A0A409WKU6_PSICY</name>
<evidence type="ECO:0000259" key="8">
    <source>
        <dbReference type="Pfam" id="PF00962"/>
    </source>
</evidence>
<evidence type="ECO:0000256" key="3">
    <source>
        <dbReference type="ARBA" id="ARBA00022723"/>
    </source>
</evidence>
<comment type="catalytic activity">
    <reaction evidence="7">
        <text>N(6)-methyl-AMP + H2O + H(+) = IMP + methylamine</text>
        <dbReference type="Rhea" id="RHEA:16001"/>
        <dbReference type="ChEBI" id="CHEBI:15377"/>
        <dbReference type="ChEBI" id="CHEBI:15378"/>
        <dbReference type="ChEBI" id="CHEBI:58053"/>
        <dbReference type="ChEBI" id="CHEBI:59338"/>
        <dbReference type="ChEBI" id="CHEBI:144842"/>
    </reaction>
    <physiologicalReaction direction="left-to-right" evidence="7">
        <dbReference type="Rhea" id="RHEA:16002"/>
    </physiologicalReaction>
</comment>
<dbReference type="Pfam" id="PF00962">
    <property type="entry name" value="A_deaminase"/>
    <property type="match status" value="1"/>
</dbReference>
<dbReference type="Proteomes" id="UP000283269">
    <property type="component" value="Unassembled WGS sequence"/>
</dbReference>
<evidence type="ECO:0000313" key="9">
    <source>
        <dbReference type="EMBL" id="PPQ79136.1"/>
    </source>
</evidence>
<evidence type="ECO:0000256" key="5">
    <source>
        <dbReference type="ARBA" id="ARBA00022833"/>
    </source>
</evidence>
<keyword evidence="5" id="KW-0862">Zinc</keyword>
<dbReference type="FunCoup" id="A0A409WKU6">
    <property type="interactions" value="171"/>
</dbReference>
<evidence type="ECO:0000256" key="6">
    <source>
        <dbReference type="ARBA" id="ARBA00023080"/>
    </source>
</evidence>
<keyword evidence="4" id="KW-0378">Hydrolase</keyword>
<dbReference type="AlphaFoldDB" id="A0A409WKU6"/>
<dbReference type="GO" id="GO:0046103">
    <property type="term" value="P:inosine biosynthetic process"/>
    <property type="evidence" value="ECO:0007669"/>
    <property type="project" value="TreeGrafter"/>
</dbReference>
<dbReference type="GO" id="GO:0046872">
    <property type="term" value="F:metal ion binding"/>
    <property type="evidence" value="ECO:0007669"/>
    <property type="project" value="UniProtKB-KW"/>
</dbReference>
<accession>A0A409WKU6</accession>
<dbReference type="PANTHER" id="PTHR11409:SF42">
    <property type="entry name" value="ADENOSINE DEAMINASE-LIKE PROTEIN"/>
    <property type="match status" value="1"/>
</dbReference>
<reference evidence="9 10" key="1">
    <citation type="journal article" date="2018" name="Evol. Lett.">
        <title>Horizontal gene cluster transfer increased hallucinogenic mushroom diversity.</title>
        <authorList>
            <person name="Reynolds H.T."/>
            <person name="Vijayakumar V."/>
            <person name="Gluck-Thaler E."/>
            <person name="Korotkin H.B."/>
            <person name="Matheny P.B."/>
            <person name="Slot J.C."/>
        </authorList>
    </citation>
    <scope>NUCLEOTIDE SEQUENCE [LARGE SCALE GENOMIC DNA]</scope>
    <source>
        <strain evidence="9 10">2631</strain>
    </source>
</reference>
<keyword evidence="6" id="KW-0546">Nucleotide metabolism</keyword>
<evidence type="ECO:0000256" key="1">
    <source>
        <dbReference type="ARBA" id="ARBA00001947"/>
    </source>
</evidence>
<dbReference type="InterPro" id="IPR032466">
    <property type="entry name" value="Metal_Hydrolase"/>
</dbReference>
<evidence type="ECO:0000256" key="2">
    <source>
        <dbReference type="ARBA" id="ARBA00006676"/>
    </source>
</evidence>
<keyword evidence="3" id="KW-0479">Metal-binding</keyword>
<dbReference type="InterPro" id="IPR006330">
    <property type="entry name" value="Ado/ade_deaminase"/>
</dbReference>
<dbReference type="OrthoDB" id="272271at2759"/>
<protein>
    <recommendedName>
        <fullName evidence="8">Adenosine deaminase domain-containing protein</fullName>
    </recommendedName>
</protein>
<evidence type="ECO:0000256" key="4">
    <source>
        <dbReference type="ARBA" id="ARBA00022801"/>
    </source>
</evidence>
<evidence type="ECO:0000256" key="7">
    <source>
        <dbReference type="ARBA" id="ARBA00048787"/>
    </source>
</evidence>
<proteinExistence type="inferred from homology"/>
<feature type="domain" description="Adenosine deaminase" evidence="8">
    <location>
        <begin position="27"/>
        <end position="358"/>
    </location>
</feature>
<organism evidence="9 10">
    <name type="scientific">Psilocybe cyanescens</name>
    <dbReference type="NCBI Taxonomy" id="93625"/>
    <lineage>
        <taxon>Eukaryota</taxon>
        <taxon>Fungi</taxon>
        <taxon>Dikarya</taxon>
        <taxon>Basidiomycota</taxon>
        <taxon>Agaricomycotina</taxon>
        <taxon>Agaricomycetes</taxon>
        <taxon>Agaricomycetidae</taxon>
        <taxon>Agaricales</taxon>
        <taxon>Agaricineae</taxon>
        <taxon>Strophariaceae</taxon>
        <taxon>Psilocybe</taxon>
    </lineage>
</organism>